<gene>
    <name evidence="4" type="ORF">KAK11_15310</name>
</gene>
<evidence type="ECO:0000259" key="3">
    <source>
        <dbReference type="SMART" id="SM00642"/>
    </source>
</evidence>
<dbReference type="InterPro" id="IPR045857">
    <property type="entry name" value="O16G_dom_2"/>
</dbReference>
<dbReference type="SMART" id="SM00642">
    <property type="entry name" value="Aamy"/>
    <property type="match status" value="1"/>
</dbReference>
<keyword evidence="5" id="KW-1185">Reference proteome</keyword>
<dbReference type="PANTHER" id="PTHR10357:SF179">
    <property type="entry name" value="NEUTRAL AND BASIC AMINO ACID TRANSPORT PROTEIN RBAT"/>
    <property type="match status" value="1"/>
</dbReference>
<dbReference type="PANTHER" id="PTHR10357">
    <property type="entry name" value="ALPHA-AMYLASE FAMILY MEMBER"/>
    <property type="match status" value="1"/>
</dbReference>
<evidence type="ECO:0000313" key="4">
    <source>
        <dbReference type="EMBL" id="MBQ0936700.1"/>
    </source>
</evidence>
<feature type="region of interest" description="Disordered" evidence="2">
    <location>
        <begin position="275"/>
        <end position="300"/>
    </location>
</feature>
<protein>
    <recommendedName>
        <fullName evidence="3">Glycosyl hydrolase family 13 catalytic domain-containing protein</fullName>
    </recommendedName>
</protein>
<evidence type="ECO:0000256" key="1">
    <source>
        <dbReference type="ARBA" id="ARBA00008061"/>
    </source>
</evidence>
<name>A0ABS5DZW7_9BURK</name>
<evidence type="ECO:0000256" key="2">
    <source>
        <dbReference type="SAM" id="MobiDB-lite"/>
    </source>
</evidence>
<comment type="caution">
    <text evidence="4">The sequence shown here is derived from an EMBL/GenBank/DDBJ whole genome shotgun (WGS) entry which is preliminary data.</text>
</comment>
<dbReference type="Gene3D" id="3.90.400.10">
    <property type="entry name" value="Oligo-1,6-glucosidase, Domain 2"/>
    <property type="match status" value="1"/>
</dbReference>
<dbReference type="InterPro" id="IPR017853">
    <property type="entry name" value="GH"/>
</dbReference>
<dbReference type="Proteomes" id="UP000672097">
    <property type="component" value="Unassembled WGS sequence"/>
</dbReference>
<feature type="domain" description="Glycosyl hydrolase family 13 catalytic" evidence="3">
    <location>
        <begin position="30"/>
        <end position="328"/>
    </location>
</feature>
<accession>A0ABS5DZW7</accession>
<dbReference type="EMBL" id="JAGQDG010000005">
    <property type="protein sequence ID" value="MBQ0936700.1"/>
    <property type="molecule type" value="Genomic_DNA"/>
</dbReference>
<dbReference type="RefSeq" id="WP_246498982.1">
    <property type="nucleotide sequence ID" value="NZ_JAGQDG010000005.1"/>
</dbReference>
<sequence>MSEATSTSPAAPPLHTETTPPWWRGAVLYQIYPRSFADSNGDGIGDLAGITQRLPYVASLGVDGLWISPFFPSPQRDFGYDVQDYCAVDPQFGSLADFDALVGRAHDLGLKVVIDQVWSHTALEHPWFEESRQSRDNPKADWYVWADAKPDGSPPTNWQSWMGGGTWTWEPRRQQYYLHNFLPQMPDLNLHHPEVQDAILSVGRFWLARGVDGFRLDTANYYCHDLQLRDNPAQPPERRGDVPAAIQQHLFNICQPQTLPFLERIRALMDEFTTEEAGRAPGRSQAGPHPLGGSTDVPVRRGAPFTVAEIGSANNLTRMVEYTAGTQRLHTA</sequence>
<comment type="similarity">
    <text evidence="1">Belongs to the glycosyl hydrolase 13 family.</text>
</comment>
<feature type="non-terminal residue" evidence="4">
    <location>
        <position position="332"/>
    </location>
</feature>
<organism evidence="4 5">
    <name type="scientific">Ideonella paludis</name>
    <dbReference type="NCBI Taxonomy" id="1233411"/>
    <lineage>
        <taxon>Bacteria</taxon>
        <taxon>Pseudomonadati</taxon>
        <taxon>Pseudomonadota</taxon>
        <taxon>Betaproteobacteria</taxon>
        <taxon>Burkholderiales</taxon>
        <taxon>Sphaerotilaceae</taxon>
        <taxon>Ideonella</taxon>
    </lineage>
</organism>
<dbReference type="Gene3D" id="3.20.20.80">
    <property type="entry name" value="Glycosidases"/>
    <property type="match status" value="1"/>
</dbReference>
<reference evidence="4 5" key="1">
    <citation type="submission" date="2021-04" db="EMBL/GenBank/DDBJ databases">
        <title>The genome sequence of type strain Ideonella paludis KCTC 32238.</title>
        <authorList>
            <person name="Liu Y."/>
        </authorList>
    </citation>
    <scope>NUCLEOTIDE SEQUENCE [LARGE SCALE GENOMIC DNA]</scope>
    <source>
        <strain evidence="4 5">KCTC 32238</strain>
    </source>
</reference>
<evidence type="ECO:0000313" key="5">
    <source>
        <dbReference type="Proteomes" id="UP000672097"/>
    </source>
</evidence>
<proteinExistence type="inferred from homology"/>
<dbReference type="Pfam" id="PF00128">
    <property type="entry name" value="Alpha-amylase"/>
    <property type="match status" value="1"/>
</dbReference>
<dbReference type="InterPro" id="IPR006047">
    <property type="entry name" value="GH13_cat_dom"/>
</dbReference>
<dbReference type="SUPFAM" id="SSF51445">
    <property type="entry name" value="(Trans)glycosidases"/>
    <property type="match status" value="1"/>
</dbReference>